<evidence type="ECO:0000313" key="2">
    <source>
        <dbReference type="EMBL" id="MBN8661807.1"/>
    </source>
</evidence>
<evidence type="ECO:0000256" key="1">
    <source>
        <dbReference type="SAM" id="MobiDB-lite"/>
    </source>
</evidence>
<name>A0A8J7PBX1_9BACT</name>
<feature type="compositionally biased region" description="Basic and acidic residues" evidence="1">
    <location>
        <begin position="559"/>
        <end position="578"/>
    </location>
</feature>
<dbReference type="EMBL" id="JAFLCK010000025">
    <property type="protein sequence ID" value="MBN8661807.1"/>
    <property type="molecule type" value="Genomic_DNA"/>
</dbReference>
<feature type="region of interest" description="Disordered" evidence="1">
    <location>
        <begin position="489"/>
        <end position="578"/>
    </location>
</feature>
<feature type="compositionally biased region" description="Low complexity" evidence="1">
    <location>
        <begin position="61"/>
        <end position="113"/>
    </location>
</feature>
<feature type="region of interest" description="Disordered" evidence="1">
    <location>
        <begin position="61"/>
        <end position="120"/>
    </location>
</feature>
<feature type="compositionally biased region" description="Basic and acidic residues" evidence="1">
    <location>
        <begin position="492"/>
        <end position="508"/>
    </location>
</feature>
<organism evidence="2 3">
    <name type="scientific">Candidatus Obscuribacter phosphatis</name>
    <dbReference type="NCBI Taxonomy" id="1906157"/>
    <lineage>
        <taxon>Bacteria</taxon>
        <taxon>Bacillati</taxon>
        <taxon>Candidatus Melainabacteria</taxon>
        <taxon>Candidatus Obscuribacterales</taxon>
        <taxon>Candidatus Obscuribacteraceae</taxon>
        <taxon>Candidatus Obscuribacter</taxon>
    </lineage>
</organism>
<sequence length="578" mass="60525">MISAKKNRAVQVASTILLVQLLQTQILQAPLCSGILSIPAASAAEPAMVLKGAYTDGEQSAATTTSTTAAPESNSDSSSGSSTASNAASSSTEATTGEGAKAEATTSQTTSKTSKVDDKDKKLETGISVSTHMPLKTDGKAGNASSKLKCVEFAPSKDPFEEAINTAAITAMERDPEVLQADQNLFKMQGSGQSAKEMSKNFLHYLLNYRGVGPSSAGANALMERKIKASSTLSAELKWEKAVDEKYVSTVNACAELADALDREDAADRAQALSDAKANLSLLVGEEETNKLVDKFQNLKATLPATLPNPGSLGVAAERARIRTLEEAVIKQDPILSATAQKLAKYTVTTKTEVVTGAVQTALGVAGLAPSLIGPCAQLVKTAFILSTGGSEENKLYKEVFLFKRIEVRARTISQLSSTAVRSYHMACMTKRPLLAAYAQSLMSKMTDADTVSKIVSGNLDTRLAAPVNAATASLEAKAAMIEAKNTAKATAKGEETKPEASKVETKADAAAVGETKPETVKAEGVTLESIKESPTAATTTAQAATSNQTDSQQLAEKPAVKADETEAKSWDNKQTQD</sequence>
<dbReference type="Proteomes" id="UP000664277">
    <property type="component" value="Unassembled WGS sequence"/>
</dbReference>
<feature type="compositionally biased region" description="Low complexity" evidence="1">
    <location>
        <begin position="536"/>
        <end position="546"/>
    </location>
</feature>
<dbReference type="AlphaFoldDB" id="A0A8J7PBX1"/>
<reference evidence="2" key="1">
    <citation type="submission" date="2021-02" db="EMBL/GenBank/DDBJ databases">
        <title>Genome-Resolved Metagenomics of a Microbial Community Performing Photosynthetic Biological Nutrient Removal.</title>
        <authorList>
            <person name="Mcdaniel E.A."/>
        </authorList>
    </citation>
    <scope>NUCLEOTIDE SEQUENCE</scope>
    <source>
        <strain evidence="2">UWPOB_OBS1</strain>
    </source>
</reference>
<gene>
    <name evidence="2" type="ORF">J0M35_15680</name>
</gene>
<feature type="region of interest" description="Disordered" evidence="1">
    <location>
        <begin position="125"/>
        <end position="144"/>
    </location>
</feature>
<proteinExistence type="predicted"/>
<evidence type="ECO:0000313" key="3">
    <source>
        <dbReference type="Proteomes" id="UP000664277"/>
    </source>
</evidence>
<accession>A0A8J7PBX1</accession>
<protein>
    <submittedName>
        <fullName evidence="2">Uncharacterized protein</fullName>
    </submittedName>
</protein>
<comment type="caution">
    <text evidence="2">The sequence shown here is derived from an EMBL/GenBank/DDBJ whole genome shotgun (WGS) entry which is preliminary data.</text>
</comment>